<dbReference type="InterPro" id="IPR001279">
    <property type="entry name" value="Metallo-B-lactamas"/>
</dbReference>
<evidence type="ECO:0000313" key="13">
    <source>
        <dbReference type="Proteomes" id="UP001363151"/>
    </source>
</evidence>
<dbReference type="Pfam" id="PF00753">
    <property type="entry name" value="Lactamase_B"/>
    <property type="match status" value="1"/>
</dbReference>
<dbReference type="CDD" id="cd07717">
    <property type="entry name" value="RNaseZ_ZiPD-like_MBL-fold"/>
    <property type="match status" value="1"/>
</dbReference>
<proteinExistence type="inferred from homology"/>
<keyword evidence="6" id="KW-0255">Endonuclease</keyword>
<feature type="region of interest" description="Disordered" evidence="9">
    <location>
        <begin position="23"/>
        <end position="55"/>
    </location>
</feature>
<keyword evidence="8" id="KW-0862">Zinc</keyword>
<keyword evidence="3" id="KW-0819">tRNA processing</keyword>
<dbReference type="EMBL" id="JBBJCI010000366">
    <property type="protein sequence ID" value="KAK7232716.1"/>
    <property type="molecule type" value="Genomic_DNA"/>
</dbReference>
<protein>
    <submittedName>
        <fullName evidence="12">3'-tRNA processing endoribonuclease</fullName>
    </submittedName>
</protein>
<reference evidence="12 13" key="1">
    <citation type="submission" date="2024-03" db="EMBL/GenBank/DDBJ databases">
        <title>Aureococcus anophagefferens CCMP1851 and Kratosvirus quantuckense: Draft genome of a second virus-susceptible host strain in the model system.</title>
        <authorList>
            <person name="Chase E."/>
            <person name="Truchon A.R."/>
            <person name="Schepens W."/>
            <person name="Wilhelm S.W."/>
        </authorList>
    </citation>
    <scope>NUCLEOTIDE SEQUENCE [LARGE SCALE GENOMIC DNA]</scope>
    <source>
        <strain evidence="12 13">CCMP1851</strain>
    </source>
</reference>
<dbReference type="Gene3D" id="3.60.15.10">
    <property type="entry name" value="Ribonuclease Z/Hydroxyacylglutathione hydrolase-like"/>
    <property type="match status" value="1"/>
</dbReference>
<evidence type="ECO:0000256" key="6">
    <source>
        <dbReference type="ARBA" id="ARBA00022759"/>
    </source>
</evidence>
<keyword evidence="5" id="KW-0479">Metal-binding</keyword>
<dbReference type="InterPro" id="IPR036866">
    <property type="entry name" value="RibonucZ/Hydroxyglut_hydro"/>
</dbReference>
<gene>
    <name evidence="12" type="ORF">SO694_00037029</name>
</gene>
<dbReference type="HAMAP" id="MF_01818">
    <property type="entry name" value="RNase_Z_BN"/>
    <property type="match status" value="1"/>
</dbReference>
<evidence type="ECO:0000256" key="2">
    <source>
        <dbReference type="ARBA" id="ARBA00011738"/>
    </source>
</evidence>
<keyword evidence="10" id="KW-0732">Signal</keyword>
<dbReference type="PANTHER" id="PTHR46018">
    <property type="entry name" value="ZINC PHOSPHODIESTERASE ELAC PROTEIN 1"/>
    <property type="match status" value="1"/>
</dbReference>
<evidence type="ECO:0000256" key="9">
    <source>
        <dbReference type="SAM" id="MobiDB-lite"/>
    </source>
</evidence>
<feature type="region of interest" description="Disordered" evidence="9">
    <location>
        <begin position="500"/>
        <end position="528"/>
    </location>
</feature>
<evidence type="ECO:0000256" key="7">
    <source>
        <dbReference type="ARBA" id="ARBA00022801"/>
    </source>
</evidence>
<sequence length="528" mass="56340">MASSSAARALLWLATTQALLHTPAPRRAHRRVSPARAAARMPPPEEPGAPEEESGLDYAASVALGAAKRREREAALGASDMEVTFLGTASCVPSITRGVSCTSLRHDGTTWLFDAGEGSQIQVQRSHLVHPGKVDAIFVTHLHGDHSFGLPGLMCLIGQNRVKGDAPVEVFGPQGLRLYLRASLKLTHARVAAPYVVHELVGVPLLAPPGFRPPPPPFKQSETQLERNFLADPDKNFGEQRGGRDIRPDADGAWTLAPRGALAVRAAPMRHTVPCVGYVAVEPDKAGTLDVAKVEPILARNADALKQAGVKEPKRIFRLLKDMARDQTFTFPDGTALKRSECVGEDKPGRVVVICGDTADASALLPLLPARGADVVVHEATNARLEPWDADKTDAEVAEATAAHGHSTPTMAAKFASLAAAKCLALTHFSPRYRGDNALSSISTMDKIEASARQGFDEDVIAAWDLLTLPVNAKTVEEAARREGDAERLAVADAVRKERAKATAAKSKVPVRRAPAKAPPARRTATAR</sequence>
<name>A0ABR1FKU4_AURAN</name>
<evidence type="ECO:0000313" key="12">
    <source>
        <dbReference type="EMBL" id="KAK7232716.1"/>
    </source>
</evidence>
<dbReference type="PANTHER" id="PTHR46018:SF2">
    <property type="entry name" value="ZINC PHOSPHODIESTERASE ELAC PROTEIN 1"/>
    <property type="match status" value="1"/>
</dbReference>
<feature type="chain" id="PRO_5046419951" evidence="10">
    <location>
        <begin position="19"/>
        <end position="528"/>
    </location>
</feature>
<feature type="compositionally biased region" description="Basic residues" evidence="9">
    <location>
        <begin position="24"/>
        <end position="33"/>
    </location>
</feature>
<accession>A0ABR1FKU4</accession>
<keyword evidence="7" id="KW-0378">Hydrolase</keyword>
<evidence type="ECO:0000256" key="5">
    <source>
        <dbReference type="ARBA" id="ARBA00022723"/>
    </source>
</evidence>
<feature type="signal peptide" evidence="10">
    <location>
        <begin position="1"/>
        <end position="18"/>
    </location>
</feature>
<evidence type="ECO:0000256" key="4">
    <source>
        <dbReference type="ARBA" id="ARBA00022722"/>
    </source>
</evidence>
<keyword evidence="13" id="KW-1185">Reference proteome</keyword>
<organism evidence="12 13">
    <name type="scientific">Aureococcus anophagefferens</name>
    <name type="common">Harmful bloom alga</name>
    <dbReference type="NCBI Taxonomy" id="44056"/>
    <lineage>
        <taxon>Eukaryota</taxon>
        <taxon>Sar</taxon>
        <taxon>Stramenopiles</taxon>
        <taxon>Ochrophyta</taxon>
        <taxon>Pelagophyceae</taxon>
        <taxon>Pelagomonadales</taxon>
        <taxon>Pelagomonadaceae</taxon>
        <taxon>Aureococcus</taxon>
    </lineage>
</organism>
<evidence type="ECO:0000256" key="10">
    <source>
        <dbReference type="SAM" id="SignalP"/>
    </source>
</evidence>
<keyword evidence="4" id="KW-0540">Nuclease</keyword>
<dbReference type="SUPFAM" id="SSF56281">
    <property type="entry name" value="Metallo-hydrolase/oxidoreductase"/>
    <property type="match status" value="1"/>
</dbReference>
<comment type="caution">
    <text evidence="12">The sequence shown here is derived from an EMBL/GenBank/DDBJ whole genome shotgun (WGS) entry which is preliminary data.</text>
</comment>
<feature type="compositionally biased region" description="Low complexity" evidence="9">
    <location>
        <begin position="519"/>
        <end position="528"/>
    </location>
</feature>
<evidence type="ECO:0000256" key="3">
    <source>
        <dbReference type="ARBA" id="ARBA00022694"/>
    </source>
</evidence>
<comment type="subunit">
    <text evidence="2">Homodimer.</text>
</comment>
<evidence type="ECO:0000259" key="11">
    <source>
        <dbReference type="Pfam" id="PF00753"/>
    </source>
</evidence>
<evidence type="ECO:0000256" key="8">
    <source>
        <dbReference type="ARBA" id="ARBA00022833"/>
    </source>
</evidence>
<comment type="cofactor">
    <cofactor evidence="1">
        <name>Zn(2+)</name>
        <dbReference type="ChEBI" id="CHEBI:29105"/>
    </cofactor>
</comment>
<feature type="domain" description="Metallo-beta-lactamase" evidence="11">
    <location>
        <begin position="97"/>
        <end position="208"/>
    </location>
</feature>
<evidence type="ECO:0000256" key="1">
    <source>
        <dbReference type="ARBA" id="ARBA00001947"/>
    </source>
</evidence>
<dbReference type="InterPro" id="IPR013471">
    <property type="entry name" value="RNase_Z/BN"/>
</dbReference>
<dbReference type="Proteomes" id="UP001363151">
    <property type="component" value="Unassembled WGS sequence"/>
</dbReference>